<gene>
    <name evidence="2" type="ORF">I553_7905</name>
</gene>
<proteinExistence type="predicted"/>
<dbReference type="GO" id="GO:0044550">
    <property type="term" value="P:secondary metabolite biosynthetic process"/>
    <property type="evidence" value="ECO:0007669"/>
    <property type="project" value="TreeGrafter"/>
</dbReference>
<name>X8AR24_MYCXE</name>
<reference evidence="2" key="1">
    <citation type="submission" date="2014-01" db="EMBL/GenBank/DDBJ databases">
        <authorList>
            <person name="Brown-Elliot B."/>
            <person name="Wallace R."/>
            <person name="Lenaerts A."/>
            <person name="Ordway D."/>
            <person name="DeGroote M.A."/>
            <person name="Parker T."/>
            <person name="Sizemore C."/>
            <person name="Tallon L.J."/>
            <person name="Sadzewicz L.K."/>
            <person name="Sengamalay N."/>
            <person name="Fraser C.M."/>
            <person name="Hine E."/>
            <person name="Shefchek K.A."/>
            <person name="Das S.P."/>
            <person name="Tettelin H."/>
        </authorList>
    </citation>
    <scope>NUCLEOTIDE SEQUENCE [LARGE SCALE GENOMIC DNA]</scope>
    <source>
        <strain evidence="2">4042</strain>
    </source>
</reference>
<dbReference type="GO" id="GO:0031177">
    <property type="term" value="F:phosphopantetheine binding"/>
    <property type="evidence" value="ECO:0007669"/>
    <property type="project" value="TreeGrafter"/>
</dbReference>
<organism evidence="2">
    <name type="scientific">Mycobacterium xenopi 4042</name>
    <dbReference type="NCBI Taxonomy" id="1299334"/>
    <lineage>
        <taxon>Bacteria</taxon>
        <taxon>Bacillati</taxon>
        <taxon>Actinomycetota</taxon>
        <taxon>Actinomycetes</taxon>
        <taxon>Mycobacteriales</taxon>
        <taxon>Mycobacteriaceae</taxon>
        <taxon>Mycobacterium</taxon>
    </lineage>
</organism>
<dbReference type="Gene3D" id="3.40.50.980">
    <property type="match status" value="2"/>
</dbReference>
<dbReference type="InterPro" id="IPR020459">
    <property type="entry name" value="AMP-binding"/>
</dbReference>
<dbReference type="PRINTS" id="PR00154">
    <property type="entry name" value="AMPBINDING"/>
</dbReference>
<dbReference type="PATRIC" id="fig|1299334.3.peg.5281"/>
<comment type="caution">
    <text evidence="2">The sequence shown here is derived from an EMBL/GenBank/DDBJ whole genome shotgun (WGS) entry which is preliminary data.</text>
</comment>
<evidence type="ECO:0000313" key="2">
    <source>
        <dbReference type="EMBL" id="EUA33493.1"/>
    </source>
</evidence>
<dbReference type="InterPro" id="IPR000873">
    <property type="entry name" value="AMP-dep_synth/lig_dom"/>
</dbReference>
<dbReference type="PROSITE" id="PS00455">
    <property type="entry name" value="AMP_BINDING"/>
    <property type="match status" value="1"/>
</dbReference>
<dbReference type="GO" id="GO:0005737">
    <property type="term" value="C:cytoplasm"/>
    <property type="evidence" value="ECO:0007669"/>
    <property type="project" value="TreeGrafter"/>
</dbReference>
<dbReference type="Pfam" id="PF00501">
    <property type="entry name" value="AMP-binding"/>
    <property type="match status" value="1"/>
</dbReference>
<dbReference type="PANTHER" id="PTHR45527">
    <property type="entry name" value="NONRIBOSOMAL PEPTIDE SYNTHETASE"/>
    <property type="match status" value="1"/>
</dbReference>
<dbReference type="GO" id="GO:0043041">
    <property type="term" value="P:amino acid activation for nonribosomal peptide biosynthetic process"/>
    <property type="evidence" value="ECO:0007669"/>
    <property type="project" value="TreeGrafter"/>
</dbReference>
<dbReference type="AlphaFoldDB" id="X8AR24"/>
<protein>
    <submittedName>
        <fullName evidence="2">AMP-binding enzyme family protein</fullName>
    </submittedName>
</protein>
<accession>X8AR24</accession>
<sequence length="157" mass="16542">MRGAAGGTLRRAVVSILAVLKTGAFYLPIDPAHPQARIGFMLDDVAPTAIITTSDLADRLTGFDVPVIDVNDPTIGSQPATPLPVPAPDDIAYLIYTSGTTGVPKGVAITHQHVTQMLQTLDAGCRDRVCGRTATRWPSTSRCGKSSGHCCTGVGWW</sequence>
<dbReference type="EMBL" id="JAOB01000047">
    <property type="protein sequence ID" value="EUA33493.1"/>
    <property type="molecule type" value="Genomic_DNA"/>
</dbReference>
<feature type="domain" description="AMP-dependent synthetase/ligase" evidence="1">
    <location>
        <begin position="11"/>
        <end position="126"/>
    </location>
</feature>
<dbReference type="SUPFAM" id="SSF56801">
    <property type="entry name" value="Acetyl-CoA synthetase-like"/>
    <property type="match status" value="1"/>
</dbReference>
<dbReference type="PANTHER" id="PTHR45527:SF1">
    <property type="entry name" value="FATTY ACID SYNTHASE"/>
    <property type="match status" value="1"/>
</dbReference>
<evidence type="ECO:0000259" key="1">
    <source>
        <dbReference type="Pfam" id="PF00501"/>
    </source>
</evidence>
<dbReference type="InterPro" id="IPR020845">
    <property type="entry name" value="AMP-binding_CS"/>
</dbReference>